<dbReference type="InterPro" id="IPR014729">
    <property type="entry name" value="Rossmann-like_a/b/a_fold"/>
</dbReference>
<proteinExistence type="predicted"/>
<evidence type="ECO:0000313" key="3">
    <source>
        <dbReference type="Proteomes" id="UP000018426"/>
    </source>
</evidence>
<dbReference type="GO" id="GO:0003904">
    <property type="term" value="F:deoxyribodipyrimidine photo-lyase activity"/>
    <property type="evidence" value="ECO:0007669"/>
    <property type="project" value="TreeGrafter"/>
</dbReference>
<dbReference type="GO" id="GO:0009416">
    <property type="term" value="P:response to light stimulus"/>
    <property type="evidence" value="ECO:0007669"/>
    <property type="project" value="TreeGrafter"/>
</dbReference>
<dbReference type="GO" id="GO:0003677">
    <property type="term" value="F:DNA binding"/>
    <property type="evidence" value="ECO:0007669"/>
    <property type="project" value="TreeGrafter"/>
</dbReference>
<dbReference type="PANTHER" id="PTHR11455">
    <property type="entry name" value="CRYPTOCHROME"/>
    <property type="match status" value="1"/>
</dbReference>
<dbReference type="SUPFAM" id="SSF52425">
    <property type="entry name" value="Cryptochrome/photolyase, N-terminal domain"/>
    <property type="match status" value="1"/>
</dbReference>
<gene>
    <name evidence="2" type="ORF">F989_02364</name>
</gene>
<feature type="domain" description="Photolyase/cryptochrome alpha/beta" evidence="1">
    <location>
        <begin position="14"/>
        <end position="90"/>
    </location>
</feature>
<dbReference type="InterPro" id="IPR002081">
    <property type="entry name" value="Cryptochrome/DNA_photolyase_1"/>
</dbReference>
<dbReference type="Pfam" id="PF00875">
    <property type="entry name" value="DNA_photolyase"/>
    <property type="match status" value="1"/>
</dbReference>
<dbReference type="InterPro" id="IPR006050">
    <property type="entry name" value="DNA_photolyase_N"/>
</dbReference>
<dbReference type="EMBL" id="APOL01000039">
    <property type="protein sequence ID" value="ENU32670.1"/>
    <property type="molecule type" value="Genomic_DNA"/>
</dbReference>
<dbReference type="AlphaFoldDB" id="N8Q2E7"/>
<dbReference type="HOGENOM" id="CLU_2434214_0_0_6"/>
<dbReference type="GO" id="GO:0071949">
    <property type="term" value="F:FAD binding"/>
    <property type="evidence" value="ECO:0007669"/>
    <property type="project" value="TreeGrafter"/>
</dbReference>
<dbReference type="InterPro" id="IPR036155">
    <property type="entry name" value="Crypto/Photolyase_N_sf"/>
</dbReference>
<name>N8Q2E7_9GAMM</name>
<comment type="caution">
    <text evidence="2">The sequence shown here is derived from an EMBL/GenBank/DDBJ whole genome shotgun (WGS) entry which is preliminary data.</text>
</comment>
<dbReference type="PATRIC" id="fig|1217671.3.peg.2330"/>
<dbReference type="PANTHER" id="PTHR11455:SF9">
    <property type="entry name" value="CRYPTOCHROME CIRCADIAN CLOCK 5 ISOFORM X1"/>
    <property type="match status" value="1"/>
</dbReference>
<dbReference type="Gene3D" id="3.40.50.620">
    <property type="entry name" value="HUPs"/>
    <property type="match status" value="1"/>
</dbReference>
<protein>
    <recommendedName>
        <fullName evidence="1">Photolyase/cryptochrome alpha/beta domain-containing protein</fullName>
    </recommendedName>
</protein>
<sequence>MGLSSLDILSMSHSYQLIWFRQDLRIHDHAALWHATQAGQCIALVILSPEQWQQHDDAPIKNEFYLRQLQQLKQQLNTLNIPLIIQHIPL</sequence>
<evidence type="ECO:0000259" key="1">
    <source>
        <dbReference type="PROSITE" id="PS51645"/>
    </source>
</evidence>
<dbReference type="Proteomes" id="UP000018426">
    <property type="component" value="Unassembled WGS sequence"/>
</dbReference>
<dbReference type="PROSITE" id="PS51645">
    <property type="entry name" value="PHR_CRY_ALPHA_BETA"/>
    <property type="match status" value="1"/>
</dbReference>
<accession>N8Q2E7</accession>
<organism evidence="2 3">
    <name type="scientific">Acinetobacter parvus NIPH 1103</name>
    <dbReference type="NCBI Taxonomy" id="1217671"/>
    <lineage>
        <taxon>Bacteria</taxon>
        <taxon>Pseudomonadati</taxon>
        <taxon>Pseudomonadota</taxon>
        <taxon>Gammaproteobacteria</taxon>
        <taxon>Moraxellales</taxon>
        <taxon>Moraxellaceae</taxon>
        <taxon>Acinetobacter</taxon>
    </lineage>
</organism>
<reference evidence="2 3" key="1">
    <citation type="submission" date="2013-02" db="EMBL/GenBank/DDBJ databases">
        <title>The Genome Sequence of Acinetobacter parvus NIPH 1103.</title>
        <authorList>
            <consortium name="The Broad Institute Genome Sequencing Platform"/>
            <consortium name="The Broad Institute Genome Sequencing Center for Infectious Disease"/>
            <person name="Cerqueira G."/>
            <person name="Feldgarden M."/>
            <person name="Courvalin P."/>
            <person name="Perichon B."/>
            <person name="Grillot-Courvalin C."/>
            <person name="Clermont D."/>
            <person name="Rocha E."/>
            <person name="Yoon E.-J."/>
            <person name="Nemec A."/>
            <person name="Walker B."/>
            <person name="Young S.K."/>
            <person name="Zeng Q."/>
            <person name="Gargeya S."/>
            <person name="Fitzgerald M."/>
            <person name="Haas B."/>
            <person name="Abouelleil A."/>
            <person name="Alvarado L."/>
            <person name="Arachchi H.M."/>
            <person name="Berlin A.M."/>
            <person name="Chapman S.B."/>
            <person name="Dewar J."/>
            <person name="Goldberg J."/>
            <person name="Griggs A."/>
            <person name="Gujja S."/>
            <person name="Hansen M."/>
            <person name="Howarth C."/>
            <person name="Imamovic A."/>
            <person name="Larimer J."/>
            <person name="McCowan C."/>
            <person name="Murphy C."/>
            <person name="Neiman D."/>
            <person name="Pearson M."/>
            <person name="Priest M."/>
            <person name="Roberts A."/>
            <person name="Saif S."/>
            <person name="Shea T."/>
            <person name="Sisk P."/>
            <person name="Sykes S."/>
            <person name="Wortman J."/>
            <person name="Nusbaum C."/>
            <person name="Birren B."/>
        </authorList>
    </citation>
    <scope>NUCLEOTIDE SEQUENCE [LARGE SCALE GENOMIC DNA]</scope>
    <source>
        <strain evidence="2 3">NIPH 1103</strain>
    </source>
</reference>
<evidence type="ECO:0000313" key="2">
    <source>
        <dbReference type="EMBL" id="ENU32670.1"/>
    </source>
</evidence>